<evidence type="ECO:0000313" key="3">
    <source>
        <dbReference type="Proteomes" id="UP000604046"/>
    </source>
</evidence>
<dbReference type="EMBL" id="CAJNDS010000236">
    <property type="protein sequence ID" value="CAE7031956.1"/>
    <property type="molecule type" value="Genomic_DNA"/>
</dbReference>
<dbReference type="Proteomes" id="UP000604046">
    <property type="component" value="Unassembled WGS sequence"/>
</dbReference>
<protein>
    <submittedName>
        <fullName evidence="2">Uncharacterized protein</fullName>
    </submittedName>
</protein>
<keyword evidence="3" id="KW-1185">Reference proteome</keyword>
<name>A0A812IGM8_9DINO</name>
<evidence type="ECO:0000256" key="1">
    <source>
        <dbReference type="SAM" id="MobiDB-lite"/>
    </source>
</evidence>
<comment type="caution">
    <text evidence="2">The sequence shown here is derived from an EMBL/GenBank/DDBJ whole genome shotgun (WGS) entry which is preliminary data.</text>
</comment>
<reference evidence="2" key="1">
    <citation type="submission" date="2021-02" db="EMBL/GenBank/DDBJ databases">
        <authorList>
            <person name="Dougan E. K."/>
            <person name="Rhodes N."/>
            <person name="Thang M."/>
            <person name="Chan C."/>
        </authorList>
    </citation>
    <scope>NUCLEOTIDE SEQUENCE</scope>
</reference>
<feature type="region of interest" description="Disordered" evidence="1">
    <location>
        <begin position="16"/>
        <end position="47"/>
    </location>
</feature>
<dbReference type="OrthoDB" id="10575738at2759"/>
<evidence type="ECO:0000313" key="2">
    <source>
        <dbReference type="EMBL" id="CAE7031956.1"/>
    </source>
</evidence>
<organism evidence="2 3">
    <name type="scientific">Symbiodinium natans</name>
    <dbReference type="NCBI Taxonomy" id="878477"/>
    <lineage>
        <taxon>Eukaryota</taxon>
        <taxon>Sar</taxon>
        <taxon>Alveolata</taxon>
        <taxon>Dinophyceae</taxon>
        <taxon>Suessiales</taxon>
        <taxon>Symbiodiniaceae</taxon>
        <taxon>Symbiodinium</taxon>
    </lineage>
</organism>
<sequence length="588" mass="63370">MATARSSQADLCVRGVAMQPIPTRQSPSPTPAEPQAPQSQARACPAQESKPVGEWLRVFCPGFAHTLLLREDADITTTEIHVSSWWDEEFDYTDSVQWQKRTLRCVPALGPYAGEEQLFEYDAHPEEVRWAGHTYPSERCGPGEPGRSRLLKSCLLLLMREAGQVGQFRQAQPAQPLNPLARAALLPGAAAIAQGLGWRDAGLQQAAARVQGFLAGHIHVEVEDLEGILVEFPMPEGSSCAELYHATAAAFFQSGRPLADFILSLRDGSALLSTSPRVGMDQPSLRSAAEGNQLLGLRHSLKRVVQESASVSTWPPSVPVVVHDLSGALLAELSLPVGAGAADCKARLRKLLSRQEPDECMHLVHESGQWEDQLLGQLLDNADNAGMARLTLVWASAFQYVAVPVASEARILAGRGVYRSPAELPAREPGTSRVGFRVSHDSHAGSSACAGAAKLQAFRSHRQQREPAQVRKLADALPNLDHDDAAAAGPGGSPSALHVFELGPEVVEMVVNVTSDENQVGGSFFNLVVPAQASSCVLRSFLAQRFCGSSMASVRLALFMAKFDAVAFKDLRCYLREEPSTKGFTLSQ</sequence>
<gene>
    <name evidence="2" type="ORF">SNAT2548_LOCUS3844</name>
</gene>
<accession>A0A812IGM8</accession>
<proteinExistence type="predicted"/>
<dbReference type="AlphaFoldDB" id="A0A812IGM8"/>